<feature type="transmembrane region" description="Helical" evidence="1">
    <location>
        <begin position="86"/>
        <end position="103"/>
    </location>
</feature>
<feature type="transmembrane region" description="Helical" evidence="1">
    <location>
        <begin position="385"/>
        <end position="402"/>
    </location>
</feature>
<keyword evidence="1" id="KW-0472">Membrane</keyword>
<dbReference type="EMBL" id="JRMW01000015">
    <property type="protein sequence ID" value="KGF05400.1"/>
    <property type="molecule type" value="Genomic_DNA"/>
</dbReference>
<name>A0A095X5Q7_9FIRM</name>
<sequence length="470" mass="49927">MKFFKEEGERYFLDEIKNTSKSVIPIAILVVILNFFVGVENGLLVNFFLGCVGVIVGLGVFLTGVEISVSEIGSMMGEFLGRFDKLIKVIVFGVFIGFTISIAEPDLLILAGEVTSAIGIPAQVIVMIISLGVGIMISAGLFRIFKDISLSTMMCVIYGLVFILMIFTEEMGHAIAFDASGATTGAMTTPFIIALGLGVANLKGEKSEDDSFGLVGLASTGPILAGLLMSLFKGGGGEIVAEEVAHTPLMSGFINSTFAIVPIALVFYIMNHLYFNTEKDELKSITLGLIYTYIGLIIFLTSVEGGFMELARVMGEGLADSKFLPLIGFVLGLLVVLAEPAVAVLSEQVEDVTGGSIPRKNILTALSIGVAFAVMLAIFRIRIEGFALWMLIVPGFLISLILSRRVDQIFVGIAFDSGGVASGPMTATFILAFCQGVAGNIADGFGVISFVAMMPVLTIMIMGNLYKGAR</sequence>
<feature type="transmembrane region" description="Helical" evidence="1">
    <location>
        <begin position="212"/>
        <end position="232"/>
    </location>
</feature>
<feature type="transmembrane region" description="Helical" evidence="1">
    <location>
        <begin position="323"/>
        <end position="342"/>
    </location>
</feature>
<evidence type="ECO:0000313" key="2">
    <source>
        <dbReference type="EMBL" id="KGF05400.1"/>
    </source>
</evidence>
<dbReference type="Pfam" id="PF07556">
    <property type="entry name" value="DUF1538"/>
    <property type="match status" value="2"/>
</dbReference>
<feature type="transmembrane region" description="Helical" evidence="1">
    <location>
        <begin position="409"/>
        <end position="433"/>
    </location>
</feature>
<evidence type="ECO:0000256" key="1">
    <source>
        <dbReference type="SAM" id="Phobius"/>
    </source>
</evidence>
<reference evidence="2 3" key="1">
    <citation type="submission" date="2014-07" db="EMBL/GenBank/DDBJ databases">
        <authorList>
            <person name="McCorrison J."/>
            <person name="Sanka R."/>
            <person name="Torralba M."/>
            <person name="Gillis M."/>
            <person name="Haft D.H."/>
            <person name="Methe B."/>
            <person name="Sutton G."/>
            <person name="Nelson K.E."/>
        </authorList>
    </citation>
    <scope>NUCLEOTIDE SEQUENCE [LARGE SCALE GENOMIC DNA]</scope>
    <source>
        <strain evidence="2 3">S7-1-13</strain>
    </source>
</reference>
<feature type="transmembrane region" description="Helical" evidence="1">
    <location>
        <begin position="282"/>
        <end position="303"/>
    </location>
</feature>
<accession>A0A095X5Q7</accession>
<dbReference type="OrthoDB" id="9805989at2"/>
<evidence type="ECO:0000313" key="3">
    <source>
        <dbReference type="Proteomes" id="UP000029579"/>
    </source>
</evidence>
<comment type="caution">
    <text evidence="2">The sequence shown here is derived from an EMBL/GenBank/DDBJ whole genome shotgun (WGS) entry which is preliminary data.</text>
</comment>
<feature type="transmembrane region" description="Helical" evidence="1">
    <location>
        <begin position="252"/>
        <end position="270"/>
    </location>
</feature>
<dbReference type="RefSeq" id="WP_037326120.1">
    <property type="nucleotide sequence ID" value="NZ_JRMW01000015.1"/>
</dbReference>
<dbReference type="Proteomes" id="UP000029579">
    <property type="component" value="Unassembled WGS sequence"/>
</dbReference>
<dbReference type="AlphaFoldDB" id="A0A095X5Q7"/>
<keyword evidence="1" id="KW-0812">Transmembrane</keyword>
<feature type="transmembrane region" description="Helical" evidence="1">
    <location>
        <begin position="21"/>
        <end position="37"/>
    </location>
</feature>
<organism evidence="2 3">
    <name type="scientific">Anaerococcus lactolyticus S7-1-13</name>
    <dbReference type="NCBI Taxonomy" id="1284686"/>
    <lineage>
        <taxon>Bacteria</taxon>
        <taxon>Bacillati</taxon>
        <taxon>Bacillota</taxon>
        <taxon>Tissierellia</taxon>
        <taxon>Tissierellales</taxon>
        <taxon>Peptoniphilaceae</taxon>
        <taxon>Anaerococcus</taxon>
    </lineage>
</organism>
<dbReference type="InterPro" id="IPR011435">
    <property type="entry name" value="UmpAB"/>
</dbReference>
<gene>
    <name evidence="2" type="ORF">HMPREF1630_00810</name>
</gene>
<feature type="transmembrane region" description="Helical" evidence="1">
    <location>
        <begin position="43"/>
        <end position="65"/>
    </location>
</feature>
<feature type="transmembrane region" description="Helical" evidence="1">
    <location>
        <begin position="148"/>
        <end position="167"/>
    </location>
</feature>
<feature type="transmembrane region" description="Helical" evidence="1">
    <location>
        <begin position="362"/>
        <end position="379"/>
    </location>
</feature>
<keyword evidence="1" id="KW-1133">Transmembrane helix</keyword>
<protein>
    <submittedName>
        <fullName evidence="2">Membrane protein</fullName>
    </submittedName>
</protein>
<feature type="transmembrane region" description="Helical" evidence="1">
    <location>
        <begin position="179"/>
        <end position="200"/>
    </location>
</feature>
<proteinExistence type="predicted"/>
<feature type="transmembrane region" description="Helical" evidence="1">
    <location>
        <begin position="118"/>
        <end position="141"/>
    </location>
</feature>
<feature type="transmembrane region" description="Helical" evidence="1">
    <location>
        <begin position="445"/>
        <end position="466"/>
    </location>
</feature>
<dbReference type="eggNOG" id="ENOG502Z8W3">
    <property type="taxonomic scope" value="Bacteria"/>
</dbReference>